<proteinExistence type="predicted"/>
<evidence type="ECO:0000313" key="1">
    <source>
        <dbReference type="EMBL" id="BAQ17249.1"/>
    </source>
</evidence>
<keyword evidence="2" id="KW-1185">Reference proteome</keyword>
<dbReference type="NCBIfam" id="TIGR03122">
    <property type="entry name" value="one_C_dehyd_C"/>
    <property type="match status" value="1"/>
</dbReference>
<dbReference type="KEGG" id="mcg:GL4_1795"/>
<dbReference type="HOGENOM" id="CLU_072248_1_0_5"/>
<dbReference type="SUPFAM" id="SSF69336">
    <property type="entry name" value="Alpha subunit of glutamate synthase, C-terminal domain"/>
    <property type="match status" value="1"/>
</dbReference>
<dbReference type="EMBL" id="AP014648">
    <property type="protein sequence ID" value="BAQ17249.1"/>
    <property type="molecule type" value="Genomic_DNA"/>
</dbReference>
<sequence length="267" mass="28126">MSALSFELKGRPDQRLDLSSLVPSRLDGLNRKEIEALSVATTRETLTVGDAFKVKGRDVQNIHFAGTDDRCDKIGAKLAGGEILVDGDAGMLLGAQMKRGKIAVEGSAGVSAGASMSGGEISVRRDVGDQAGGVAFGETFGMKGGFISIGGDAGSLLGERLRRGLIVVGGKAGDYAGGRMIAGTLLLQGGAGRYAGYGNRRGSLIFADKPRHLMPTYVDSGVLELDYLRLLETWLREQGLRIRLGGRARRLMGDMAVLGKGEMLILE</sequence>
<dbReference type="Gene3D" id="2.160.20.60">
    <property type="entry name" value="Glutamate synthase, alpha subunit, C-terminal domain"/>
    <property type="match status" value="1"/>
</dbReference>
<dbReference type="AlphaFoldDB" id="A0A0A8K5H5"/>
<protein>
    <submittedName>
        <fullName evidence="1">Uncharacterized protein</fullName>
    </submittedName>
</protein>
<reference evidence="1 2" key="1">
    <citation type="submission" date="2014-09" db="EMBL/GenBank/DDBJ databases">
        <title>Genome sequencing of Methyloceanibacter caenitepidi Gela4.</title>
        <authorList>
            <person name="Takeuchi M."/>
            <person name="Susumu S."/>
            <person name="Kamagata Y."/>
            <person name="Oshima K."/>
            <person name="Hattori M."/>
            <person name="Iwasaki W."/>
        </authorList>
    </citation>
    <scope>NUCLEOTIDE SEQUENCE [LARGE SCALE GENOMIC DNA]</scope>
    <source>
        <strain evidence="1 2">Gela4</strain>
    </source>
</reference>
<dbReference type="InterPro" id="IPR017550">
    <property type="entry name" value="Formylmethanofuran_DH_suC"/>
</dbReference>
<dbReference type="RefSeq" id="WP_045366718.1">
    <property type="nucleotide sequence ID" value="NZ_AP014648.1"/>
</dbReference>
<dbReference type="GO" id="GO:0046914">
    <property type="term" value="F:transition metal ion binding"/>
    <property type="evidence" value="ECO:0007669"/>
    <property type="project" value="InterPro"/>
</dbReference>
<organism evidence="1 2">
    <name type="scientific">Methyloceanibacter caenitepidi</name>
    <dbReference type="NCBI Taxonomy" id="1384459"/>
    <lineage>
        <taxon>Bacteria</taxon>
        <taxon>Pseudomonadati</taxon>
        <taxon>Pseudomonadota</taxon>
        <taxon>Alphaproteobacteria</taxon>
        <taxon>Hyphomicrobiales</taxon>
        <taxon>Hyphomicrobiaceae</taxon>
        <taxon>Methyloceanibacter</taxon>
    </lineage>
</organism>
<accession>A0A0A8K5H5</accession>
<dbReference type="GO" id="GO:0018493">
    <property type="term" value="F:formylmethanofuran dehydrogenase activity"/>
    <property type="evidence" value="ECO:0007669"/>
    <property type="project" value="InterPro"/>
</dbReference>
<dbReference type="InterPro" id="IPR036485">
    <property type="entry name" value="Glu_synth_asu_C_sf"/>
</dbReference>
<dbReference type="GO" id="GO:0015948">
    <property type="term" value="P:methanogenesis"/>
    <property type="evidence" value="ECO:0007669"/>
    <property type="project" value="InterPro"/>
</dbReference>
<dbReference type="Proteomes" id="UP000031643">
    <property type="component" value="Chromosome"/>
</dbReference>
<dbReference type="PANTHER" id="PTHR39673">
    <property type="entry name" value="TUNGSTEN FORMYLMETHANOFURAN DEHYDROGENASE, SUBUNIT C (FWDC)"/>
    <property type="match status" value="1"/>
</dbReference>
<name>A0A0A8K5H5_9HYPH</name>
<evidence type="ECO:0000313" key="2">
    <source>
        <dbReference type="Proteomes" id="UP000031643"/>
    </source>
</evidence>
<dbReference type="STRING" id="1384459.GL4_1795"/>
<dbReference type="OrthoDB" id="7302713at2"/>
<gene>
    <name evidence="1" type="ORF">GL4_1795</name>
</gene>
<dbReference type="PANTHER" id="PTHR39673:SF5">
    <property type="entry name" value="TUNGSTEN-CONTAINING FORMYLMETHANOFURAN DEHYDROGENASE 2 SUBUNIT C"/>
    <property type="match status" value="1"/>
</dbReference>